<keyword evidence="1" id="KW-0812">Transmembrane</keyword>
<feature type="transmembrane region" description="Helical" evidence="1">
    <location>
        <begin position="52"/>
        <end position="71"/>
    </location>
</feature>
<keyword evidence="1" id="KW-1133">Transmembrane helix</keyword>
<evidence type="ECO:0000313" key="4">
    <source>
        <dbReference type="Proteomes" id="UP000503018"/>
    </source>
</evidence>
<dbReference type="RefSeq" id="WP_169945706.1">
    <property type="nucleotide sequence ID" value="NZ_CP053015.1"/>
</dbReference>
<dbReference type="PROSITE" id="PS50930">
    <property type="entry name" value="HTH_LYTTR"/>
    <property type="match status" value="1"/>
</dbReference>
<dbReference type="InterPro" id="IPR007492">
    <property type="entry name" value="LytTR_DNA-bd_dom"/>
</dbReference>
<protein>
    <submittedName>
        <fullName evidence="3">LytTR family transcriptional regulator</fullName>
    </submittedName>
</protein>
<dbReference type="SMART" id="SM00850">
    <property type="entry name" value="LytTR"/>
    <property type="match status" value="1"/>
</dbReference>
<dbReference type="GO" id="GO:0003677">
    <property type="term" value="F:DNA binding"/>
    <property type="evidence" value="ECO:0007669"/>
    <property type="project" value="InterPro"/>
</dbReference>
<dbReference type="AlphaFoldDB" id="A0A6M4ATT3"/>
<sequence length="285" mass="31650">MATFDMAFSVRRRVHIKIDGAELVRILAVPFCVGFLFGWISEQNSEPGRRLACALIWGLLSASGWLVNDLITRPLSGSLKHNGAPLLVTLVAGFLVAAPLSIVLNLSFGEVFRLWGFDRHGLDMLGQMTVGQYLGSAVAPLVLWLSINLVAFRLRGHLYAYGGRQSAERVNKSSAQPAASVTAAPEPDFLWKMRPALRGTVYAIKAELHYVRVFTDRGEDLIHYRFRDAVAAMEKLGGMQVHRSWCVAPEFVLAKSSRSITLKNDLQVPVGRLYRDEIRQSLSNQ</sequence>
<dbReference type="Gene3D" id="2.40.50.1020">
    <property type="entry name" value="LytTr DNA-binding domain"/>
    <property type="match status" value="1"/>
</dbReference>
<feature type="transmembrane region" description="Helical" evidence="1">
    <location>
        <begin position="133"/>
        <end position="154"/>
    </location>
</feature>
<evidence type="ECO:0000313" key="3">
    <source>
        <dbReference type="EMBL" id="QJQ32444.1"/>
    </source>
</evidence>
<proteinExistence type="predicted"/>
<keyword evidence="4" id="KW-1185">Reference proteome</keyword>
<dbReference type="KEGG" id="slan:GV829_08265"/>
<feature type="transmembrane region" description="Helical" evidence="1">
    <location>
        <begin position="83"/>
        <end position="108"/>
    </location>
</feature>
<organism evidence="3 4">
    <name type="scientific">Sphingomonas lacunae</name>
    <dbReference type="NCBI Taxonomy" id="2698828"/>
    <lineage>
        <taxon>Bacteria</taxon>
        <taxon>Pseudomonadati</taxon>
        <taxon>Pseudomonadota</taxon>
        <taxon>Alphaproteobacteria</taxon>
        <taxon>Sphingomonadales</taxon>
        <taxon>Sphingomonadaceae</taxon>
        <taxon>Sphingomonas</taxon>
    </lineage>
</organism>
<feature type="domain" description="HTH LytTR-type" evidence="2">
    <location>
        <begin position="201"/>
        <end position="284"/>
    </location>
</feature>
<keyword evidence="1" id="KW-0472">Membrane</keyword>
<dbReference type="Pfam" id="PF04397">
    <property type="entry name" value="LytTR"/>
    <property type="match status" value="1"/>
</dbReference>
<gene>
    <name evidence="3" type="ORF">GV829_08265</name>
</gene>
<dbReference type="Proteomes" id="UP000503018">
    <property type="component" value="Chromosome"/>
</dbReference>
<evidence type="ECO:0000256" key="1">
    <source>
        <dbReference type="SAM" id="Phobius"/>
    </source>
</evidence>
<evidence type="ECO:0000259" key="2">
    <source>
        <dbReference type="PROSITE" id="PS50930"/>
    </source>
</evidence>
<dbReference type="EMBL" id="CP053015">
    <property type="protein sequence ID" value="QJQ32444.1"/>
    <property type="molecule type" value="Genomic_DNA"/>
</dbReference>
<accession>A0A6M4ATT3</accession>
<reference evidence="3 4" key="1">
    <citation type="submission" date="2020-01" db="EMBL/GenBank/DDBJ databases">
        <title>Sphingomonas sp. strain CSW-10.</title>
        <authorList>
            <person name="Chen W.-M."/>
        </authorList>
    </citation>
    <scope>NUCLEOTIDE SEQUENCE [LARGE SCALE GENOMIC DNA]</scope>
    <source>
        <strain evidence="3 4">CSW-10</strain>
    </source>
</reference>
<feature type="transmembrane region" description="Helical" evidence="1">
    <location>
        <begin position="21"/>
        <end position="40"/>
    </location>
</feature>
<name>A0A6M4ATT3_9SPHN</name>